<name>A0A9X4IL61_9FLAO</name>
<reference evidence="1" key="1">
    <citation type="submission" date="2021-09" db="EMBL/GenBank/DDBJ databases">
        <authorList>
            <person name="Smyrli M."/>
        </authorList>
    </citation>
    <scope>NUCLEOTIDE SEQUENCE</scope>
    <source>
        <strain evidence="1">LAR25</strain>
    </source>
</reference>
<proteinExistence type="predicted"/>
<dbReference type="Proteomes" id="UP001149303">
    <property type="component" value="Unassembled WGS sequence"/>
</dbReference>
<gene>
    <name evidence="1" type="ORF">LCI24_05555</name>
</gene>
<dbReference type="RefSeq" id="WP_147865220.1">
    <property type="nucleotide sequence ID" value="NZ_JAIWJY010000003.1"/>
</dbReference>
<organism evidence="1 2">
    <name type="scientific">Tenacibaculum larymnensis</name>
    <dbReference type="NCBI Taxonomy" id="2878201"/>
    <lineage>
        <taxon>Bacteria</taxon>
        <taxon>Pseudomonadati</taxon>
        <taxon>Bacteroidota</taxon>
        <taxon>Flavobacteriia</taxon>
        <taxon>Flavobacteriales</taxon>
        <taxon>Flavobacteriaceae</taxon>
        <taxon>Tenacibaculum</taxon>
    </lineage>
</organism>
<evidence type="ECO:0000313" key="2">
    <source>
        <dbReference type="Proteomes" id="UP001149303"/>
    </source>
</evidence>
<evidence type="ECO:0000313" key="1">
    <source>
        <dbReference type="EMBL" id="MDE1206259.1"/>
    </source>
</evidence>
<comment type="caution">
    <text evidence="1">The sequence shown here is derived from an EMBL/GenBank/DDBJ whole genome shotgun (WGS) entry which is preliminary data.</text>
</comment>
<protein>
    <submittedName>
        <fullName evidence="1">Uncharacterized protein</fullName>
    </submittedName>
</protein>
<dbReference type="EMBL" id="JAIWJY010000003">
    <property type="protein sequence ID" value="MDE1206259.1"/>
    <property type="molecule type" value="Genomic_DNA"/>
</dbReference>
<sequence>MAKPKKIELIETAQLDSWLGSTGFLFPSNELELDRFNKLYEDYDYKLDDKSINPIAVINNTFYRKPKVITMFEEDVVEEIETLRMVARKGKKELPQHIIDKMRKKHNQDSSDSE</sequence>
<dbReference type="AlphaFoldDB" id="A0A9X4IL61"/>
<accession>A0A9X4IL61</accession>
<keyword evidence="2" id="KW-1185">Reference proteome</keyword>